<dbReference type="AlphaFoldDB" id="A0A6P6PKS1"/>
<dbReference type="InterPro" id="IPR036179">
    <property type="entry name" value="Ig-like_dom_sf"/>
</dbReference>
<protein>
    <submittedName>
        <fullName evidence="8">H-2 class I histocompatibility antigen, Q9 alpha chain-like</fullName>
    </submittedName>
</protein>
<dbReference type="SMART" id="SM00407">
    <property type="entry name" value="IGc1"/>
    <property type="match status" value="1"/>
</dbReference>
<dbReference type="PROSITE" id="PS50835">
    <property type="entry name" value="IG_LIKE"/>
    <property type="match status" value="1"/>
</dbReference>
<comment type="similarity">
    <text evidence="3">Belongs to the MHC class I family.</text>
</comment>
<keyword evidence="4" id="KW-0812">Transmembrane</keyword>
<evidence type="ECO:0000256" key="3">
    <source>
        <dbReference type="RuleBase" id="RU004439"/>
    </source>
</evidence>
<dbReference type="GO" id="GO:0006955">
    <property type="term" value="P:immune response"/>
    <property type="evidence" value="ECO:0007669"/>
    <property type="project" value="TreeGrafter"/>
</dbReference>
<feature type="signal peptide" evidence="5">
    <location>
        <begin position="1"/>
        <end position="29"/>
    </location>
</feature>
<dbReference type="PROSITE" id="PS00290">
    <property type="entry name" value="IG_MHC"/>
    <property type="match status" value="1"/>
</dbReference>
<dbReference type="RefSeq" id="XP_026121648.1">
    <property type="nucleotide sequence ID" value="XM_026265863.1"/>
</dbReference>
<evidence type="ECO:0000313" key="7">
    <source>
        <dbReference type="Proteomes" id="UP000515129"/>
    </source>
</evidence>
<dbReference type="Pfam" id="PF07654">
    <property type="entry name" value="C1-set"/>
    <property type="match status" value="1"/>
</dbReference>
<keyword evidence="4" id="KW-1133">Transmembrane helix</keyword>
<organism evidence="7 8">
    <name type="scientific">Carassius auratus</name>
    <name type="common">Goldfish</name>
    <dbReference type="NCBI Taxonomy" id="7957"/>
    <lineage>
        <taxon>Eukaryota</taxon>
        <taxon>Metazoa</taxon>
        <taxon>Chordata</taxon>
        <taxon>Craniata</taxon>
        <taxon>Vertebrata</taxon>
        <taxon>Euteleostomi</taxon>
        <taxon>Actinopterygii</taxon>
        <taxon>Neopterygii</taxon>
        <taxon>Teleostei</taxon>
        <taxon>Ostariophysi</taxon>
        <taxon>Cypriniformes</taxon>
        <taxon>Cyprinidae</taxon>
        <taxon>Cyprininae</taxon>
        <taxon>Carassius</taxon>
    </lineage>
</organism>
<keyword evidence="4" id="KW-0472">Membrane</keyword>
<evidence type="ECO:0000256" key="4">
    <source>
        <dbReference type="SAM" id="Phobius"/>
    </source>
</evidence>
<evidence type="ECO:0000256" key="1">
    <source>
        <dbReference type="ARBA" id="ARBA00023180"/>
    </source>
</evidence>
<keyword evidence="5" id="KW-0732">Signal</keyword>
<dbReference type="InterPro" id="IPR003006">
    <property type="entry name" value="Ig/MHC_CS"/>
</dbReference>
<dbReference type="PRINTS" id="PR01638">
    <property type="entry name" value="MHCCLASSI"/>
</dbReference>
<dbReference type="GeneID" id="113102785"/>
<dbReference type="Gene3D" id="2.60.40.10">
    <property type="entry name" value="Immunoglobulins"/>
    <property type="match status" value="1"/>
</dbReference>
<dbReference type="Gene3D" id="3.30.500.10">
    <property type="entry name" value="MHC class I-like antigen recognition-like"/>
    <property type="match status" value="1"/>
</dbReference>
<name>A0A6P6PKS1_CARAU</name>
<dbReference type="InterPro" id="IPR050208">
    <property type="entry name" value="MHC_class-I_related"/>
</dbReference>
<dbReference type="InterPro" id="IPR011161">
    <property type="entry name" value="MHC_I-like_Ag-recog"/>
</dbReference>
<proteinExistence type="inferred from homology"/>
<dbReference type="OrthoDB" id="8936120at2759"/>
<evidence type="ECO:0000313" key="8">
    <source>
        <dbReference type="RefSeq" id="XP_026121648.1"/>
    </source>
</evidence>
<dbReference type="GO" id="GO:0005615">
    <property type="term" value="C:extracellular space"/>
    <property type="evidence" value="ECO:0007669"/>
    <property type="project" value="TreeGrafter"/>
</dbReference>
<dbReference type="InterPro" id="IPR037055">
    <property type="entry name" value="MHC_I-like_Ag-recog_sf"/>
</dbReference>
<dbReference type="InterPro" id="IPR007110">
    <property type="entry name" value="Ig-like_dom"/>
</dbReference>
<sequence>MVFLKGIAQAKEMIHHVVLLLLGAHLASAGTHSLRYVYTGVSGLSDFPEFTAVGLVDEGQFMYFDSNIMKAVPKTEWIRQSEGADYWDRETQIDIGHHQTFKVDIQTIKGRFNQTTGIHTVQNMYGCELDDDGTKRGYDQFGYDGEDFLSLDLSSLTWTAAKDQAVATKVKWDSTGAFANQDKAYLENICIESLQKYVRYGKDTLERKVSPQVSVLKRSSSSSVKCHATGFYPKEVTISWMKNGKDHDEDVEVGQVLPNEDGTFQKMSELRVSPEEWKKNEFICVVEHQGETIREILKDDSPIGIIVGVVVAVVLLLAVIGVVVFKVLQKKKKPDFTPVNGSDDGSNRS</sequence>
<keyword evidence="2" id="KW-0393">Immunoglobulin domain</keyword>
<dbReference type="InterPro" id="IPR011162">
    <property type="entry name" value="MHC_I/II-like_Ag-recog"/>
</dbReference>
<evidence type="ECO:0000256" key="5">
    <source>
        <dbReference type="SAM" id="SignalP"/>
    </source>
</evidence>
<evidence type="ECO:0000259" key="6">
    <source>
        <dbReference type="PROSITE" id="PS50835"/>
    </source>
</evidence>
<dbReference type="FunFam" id="3.30.500.10:FF:000001">
    <property type="entry name" value="H-2 class I histocompatibility antigen, alpha chain"/>
    <property type="match status" value="1"/>
</dbReference>
<dbReference type="SUPFAM" id="SSF54452">
    <property type="entry name" value="MHC antigen-recognition domain"/>
    <property type="match status" value="1"/>
</dbReference>
<dbReference type="InterPro" id="IPR001039">
    <property type="entry name" value="MHC_I_a_a1/a2"/>
</dbReference>
<dbReference type="SUPFAM" id="SSF48726">
    <property type="entry name" value="Immunoglobulin"/>
    <property type="match status" value="1"/>
</dbReference>
<evidence type="ECO:0000256" key="2">
    <source>
        <dbReference type="ARBA" id="ARBA00023319"/>
    </source>
</evidence>
<gene>
    <name evidence="8" type="primary">LOC113102785</name>
</gene>
<feature type="domain" description="Ig-like" evidence="6">
    <location>
        <begin position="211"/>
        <end position="298"/>
    </location>
</feature>
<dbReference type="CDD" id="cd07698">
    <property type="entry name" value="IgC1_MHC_I_alpha3"/>
    <property type="match status" value="1"/>
</dbReference>
<dbReference type="PANTHER" id="PTHR16675:SF237">
    <property type="entry name" value="MHC CLASS I ANTIGEN TRANSCRIPT VARIANT 1-RELATED"/>
    <property type="match status" value="1"/>
</dbReference>
<dbReference type="Proteomes" id="UP000515129">
    <property type="component" value="Unplaced"/>
</dbReference>
<feature type="transmembrane region" description="Helical" evidence="4">
    <location>
        <begin position="303"/>
        <end position="325"/>
    </location>
</feature>
<reference evidence="8" key="1">
    <citation type="submission" date="2025-08" db="UniProtKB">
        <authorList>
            <consortium name="RefSeq"/>
        </authorList>
    </citation>
    <scope>IDENTIFICATION</scope>
    <source>
        <strain evidence="8">Wakin</strain>
        <tissue evidence="8">Muscle</tissue>
    </source>
</reference>
<keyword evidence="1" id="KW-0325">Glycoprotein</keyword>
<dbReference type="InterPro" id="IPR003597">
    <property type="entry name" value="Ig_C1-set"/>
</dbReference>
<dbReference type="PANTHER" id="PTHR16675">
    <property type="entry name" value="MHC CLASS I-RELATED"/>
    <property type="match status" value="1"/>
</dbReference>
<keyword evidence="7" id="KW-1185">Reference proteome</keyword>
<dbReference type="Pfam" id="PF00129">
    <property type="entry name" value="MHC_I"/>
    <property type="match status" value="1"/>
</dbReference>
<dbReference type="InterPro" id="IPR013783">
    <property type="entry name" value="Ig-like_fold"/>
</dbReference>
<feature type="chain" id="PRO_5027842330" evidence="5">
    <location>
        <begin position="30"/>
        <end position="349"/>
    </location>
</feature>
<dbReference type="GO" id="GO:0009897">
    <property type="term" value="C:external side of plasma membrane"/>
    <property type="evidence" value="ECO:0007669"/>
    <property type="project" value="TreeGrafter"/>
</dbReference>
<dbReference type="KEGG" id="caua:113102785"/>
<accession>A0A6P6PKS1</accession>